<dbReference type="Pfam" id="PF00550">
    <property type="entry name" value="PP-binding"/>
    <property type="match status" value="1"/>
</dbReference>
<keyword evidence="2" id="KW-0597">Phosphoprotein</keyword>
<dbReference type="RefSeq" id="WP_182892393.1">
    <property type="nucleotide sequence ID" value="NZ_JACGZW010000006.1"/>
</dbReference>
<dbReference type="EMBL" id="JACGZW010000006">
    <property type="protein sequence ID" value="MBB1155375.1"/>
    <property type="molecule type" value="Genomic_DNA"/>
</dbReference>
<evidence type="ECO:0000313" key="4">
    <source>
        <dbReference type="EMBL" id="MBB1155375.1"/>
    </source>
</evidence>
<evidence type="ECO:0000256" key="1">
    <source>
        <dbReference type="ARBA" id="ARBA00022450"/>
    </source>
</evidence>
<dbReference type="SUPFAM" id="SSF47336">
    <property type="entry name" value="ACP-like"/>
    <property type="match status" value="1"/>
</dbReference>
<dbReference type="InterPro" id="IPR009081">
    <property type="entry name" value="PP-bd_ACP"/>
</dbReference>
<accession>A0A7W3VYB5</accession>
<gene>
    <name evidence="4" type="ORF">H4281_19705</name>
</gene>
<comment type="caution">
    <text evidence="4">The sequence shown here is derived from an EMBL/GenBank/DDBJ whole genome shotgun (WGS) entry which is preliminary data.</text>
</comment>
<dbReference type="InterPro" id="IPR006162">
    <property type="entry name" value="Ppantetheine_attach_site"/>
</dbReference>
<reference evidence="4 5" key="1">
    <citation type="submission" date="2020-08" db="EMBL/GenBank/DDBJ databases">
        <title>Amycolatopsis sp. nov. DR6-1 isolated from Dendrobium heterocarpum.</title>
        <authorList>
            <person name="Tedsree N."/>
            <person name="Kuncharoen N."/>
            <person name="Likhitwitayawuid K."/>
            <person name="Tanasupawat S."/>
        </authorList>
    </citation>
    <scope>NUCLEOTIDE SEQUENCE [LARGE SCALE GENOMIC DNA]</scope>
    <source>
        <strain evidence="4 5">DR6-1</strain>
    </source>
</reference>
<dbReference type="InterPro" id="IPR036736">
    <property type="entry name" value="ACP-like_sf"/>
</dbReference>
<organism evidence="4 5">
    <name type="scientific">Amycolatopsis dendrobii</name>
    <dbReference type="NCBI Taxonomy" id="2760662"/>
    <lineage>
        <taxon>Bacteria</taxon>
        <taxon>Bacillati</taxon>
        <taxon>Actinomycetota</taxon>
        <taxon>Actinomycetes</taxon>
        <taxon>Pseudonocardiales</taxon>
        <taxon>Pseudonocardiaceae</taxon>
        <taxon>Amycolatopsis</taxon>
    </lineage>
</organism>
<dbReference type="PROSITE" id="PS00012">
    <property type="entry name" value="PHOSPHOPANTETHEINE"/>
    <property type="match status" value="1"/>
</dbReference>
<dbReference type="PROSITE" id="PS50075">
    <property type="entry name" value="CARRIER"/>
    <property type="match status" value="1"/>
</dbReference>
<evidence type="ECO:0000256" key="2">
    <source>
        <dbReference type="ARBA" id="ARBA00022553"/>
    </source>
</evidence>
<dbReference type="Gene3D" id="1.10.1200.10">
    <property type="entry name" value="ACP-like"/>
    <property type="match status" value="1"/>
</dbReference>
<keyword evidence="5" id="KW-1185">Reference proteome</keyword>
<dbReference type="AlphaFoldDB" id="A0A7W3VYB5"/>
<proteinExistence type="predicted"/>
<keyword evidence="1" id="KW-0596">Phosphopantetheine</keyword>
<sequence length="95" mass="10378">MTETVQTTETAQTLTEDRVVEGITGALGAVLERDVADLSEDTRLSDAGLDSTGVLELLMQLEDTFGIEFDTENLEMQHFESVRSLAAFVIAEIRA</sequence>
<name>A0A7W3VYB5_9PSEU</name>
<dbReference type="Proteomes" id="UP000526734">
    <property type="component" value="Unassembled WGS sequence"/>
</dbReference>
<feature type="domain" description="Carrier" evidence="3">
    <location>
        <begin position="10"/>
        <end position="93"/>
    </location>
</feature>
<evidence type="ECO:0000259" key="3">
    <source>
        <dbReference type="PROSITE" id="PS50075"/>
    </source>
</evidence>
<evidence type="ECO:0000313" key="5">
    <source>
        <dbReference type="Proteomes" id="UP000526734"/>
    </source>
</evidence>
<protein>
    <submittedName>
        <fullName evidence="4">Acyl carrier protein</fullName>
    </submittedName>
</protein>